<accession>A0A7W5K5J2</accession>
<dbReference type="EMBL" id="JACHZF010000028">
    <property type="protein sequence ID" value="MBB3332304.1"/>
    <property type="molecule type" value="Genomic_DNA"/>
</dbReference>
<dbReference type="AlphaFoldDB" id="A0A7W5K5J2"/>
<name>A0A7W5K5J2_9GAMM</name>
<organism evidence="1 2">
    <name type="scientific">Halomonas campaniensis</name>
    <dbReference type="NCBI Taxonomy" id="213554"/>
    <lineage>
        <taxon>Bacteria</taxon>
        <taxon>Pseudomonadati</taxon>
        <taxon>Pseudomonadota</taxon>
        <taxon>Gammaproteobacteria</taxon>
        <taxon>Oceanospirillales</taxon>
        <taxon>Halomonadaceae</taxon>
        <taxon>Halomonas</taxon>
    </lineage>
</organism>
<dbReference type="Proteomes" id="UP000553442">
    <property type="component" value="Unassembled WGS sequence"/>
</dbReference>
<evidence type="ECO:0000313" key="2">
    <source>
        <dbReference type="Proteomes" id="UP000553442"/>
    </source>
</evidence>
<gene>
    <name evidence="1" type="ORF">BDK63_003198</name>
</gene>
<dbReference type="RefSeq" id="WP_281379312.1">
    <property type="nucleotide sequence ID" value="NZ_JACHZF010000028.1"/>
</dbReference>
<sequence length="40" mass="4197">MPLTTAPLDDNTARVIQAAPIGTCVTDADADGRNRVEQAQ</sequence>
<keyword evidence="2" id="KW-1185">Reference proteome</keyword>
<protein>
    <submittedName>
        <fullName evidence="1">Uncharacterized protein</fullName>
    </submittedName>
</protein>
<evidence type="ECO:0000313" key="1">
    <source>
        <dbReference type="EMBL" id="MBB3332304.1"/>
    </source>
</evidence>
<proteinExistence type="predicted"/>
<reference evidence="1 2" key="1">
    <citation type="submission" date="2020-08" db="EMBL/GenBank/DDBJ databases">
        <title>Genomic Encyclopedia of Archaeal and Bacterial Type Strains, Phase II (KMG-II): from individual species to whole genera.</title>
        <authorList>
            <person name="Goeker M."/>
        </authorList>
    </citation>
    <scope>NUCLEOTIDE SEQUENCE [LARGE SCALE GENOMIC DNA]</scope>
    <source>
        <strain evidence="1 2">5AG</strain>
    </source>
</reference>
<comment type="caution">
    <text evidence="1">The sequence shown here is derived from an EMBL/GenBank/DDBJ whole genome shotgun (WGS) entry which is preliminary data.</text>
</comment>